<reference evidence="1 2" key="1">
    <citation type="journal article" date="2014" name="Agronomy (Basel)">
        <title>A Draft Genome Sequence for Ensete ventricosum, the Drought-Tolerant Tree Against Hunger.</title>
        <authorList>
            <person name="Harrison J."/>
            <person name="Moore K.A."/>
            <person name="Paszkiewicz K."/>
            <person name="Jones T."/>
            <person name="Grant M."/>
            <person name="Ambacheew D."/>
            <person name="Muzemil S."/>
            <person name="Studholme D.J."/>
        </authorList>
    </citation>
    <scope>NUCLEOTIDE SEQUENCE [LARGE SCALE GENOMIC DNA]</scope>
</reference>
<name>A0A426X267_ENSVE</name>
<dbReference type="EMBL" id="AMZH03028704">
    <property type="protein sequence ID" value="RRT33568.1"/>
    <property type="molecule type" value="Genomic_DNA"/>
</dbReference>
<sequence length="55" mass="6491">RRSQDGRPLAGRLPVAKGSRRFCRGSDYGDEVRVKEGYDIFLRKRWLCPSKFEKF</sequence>
<organism evidence="1 2">
    <name type="scientific">Ensete ventricosum</name>
    <name type="common">Abyssinian banana</name>
    <name type="synonym">Musa ensete</name>
    <dbReference type="NCBI Taxonomy" id="4639"/>
    <lineage>
        <taxon>Eukaryota</taxon>
        <taxon>Viridiplantae</taxon>
        <taxon>Streptophyta</taxon>
        <taxon>Embryophyta</taxon>
        <taxon>Tracheophyta</taxon>
        <taxon>Spermatophyta</taxon>
        <taxon>Magnoliopsida</taxon>
        <taxon>Liliopsida</taxon>
        <taxon>Zingiberales</taxon>
        <taxon>Musaceae</taxon>
        <taxon>Ensete</taxon>
    </lineage>
</organism>
<dbReference type="AlphaFoldDB" id="A0A426X267"/>
<evidence type="ECO:0000313" key="2">
    <source>
        <dbReference type="Proteomes" id="UP000287651"/>
    </source>
</evidence>
<accession>A0A426X267</accession>
<dbReference type="Proteomes" id="UP000287651">
    <property type="component" value="Unassembled WGS sequence"/>
</dbReference>
<gene>
    <name evidence="1" type="ORF">B296_00041083</name>
</gene>
<comment type="caution">
    <text evidence="1">The sequence shown here is derived from an EMBL/GenBank/DDBJ whole genome shotgun (WGS) entry which is preliminary data.</text>
</comment>
<protein>
    <submittedName>
        <fullName evidence="1">Uncharacterized protein</fullName>
    </submittedName>
</protein>
<proteinExistence type="predicted"/>
<evidence type="ECO:0000313" key="1">
    <source>
        <dbReference type="EMBL" id="RRT33568.1"/>
    </source>
</evidence>
<feature type="non-terminal residue" evidence="1">
    <location>
        <position position="1"/>
    </location>
</feature>